<protein>
    <submittedName>
        <fullName evidence="2">Uncharacterized protein</fullName>
    </submittedName>
</protein>
<sequence>MNEFYIDKVKKTPGRPSSLTAPFVGVAQVVGAVLLLICGGWKDCKGHQREEGN</sequence>
<dbReference type="Proteomes" id="UP000595437">
    <property type="component" value="Chromosome 3"/>
</dbReference>
<evidence type="ECO:0000313" key="3">
    <source>
        <dbReference type="Proteomes" id="UP000595437"/>
    </source>
</evidence>
<feature type="transmembrane region" description="Helical" evidence="1">
    <location>
        <begin position="20"/>
        <end position="41"/>
    </location>
</feature>
<reference evidence="3" key="1">
    <citation type="submission" date="2021-01" db="EMBL/GenBank/DDBJ databases">
        <title>Caligus Genome Assembly.</title>
        <authorList>
            <person name="Gallardo-Escarate C."/>
        </authorList>
    </citation>
    <scope>NUCLEOTIDE SEQUENCE [LARGE SCALE GENOMIC DNA]</scope>
</reference>
<keyword evidence="1" id="KW-0472">Membrane</keyword>
<gene>
    <name evidence="2" type="ORF">FKW44_004716</name>
</gene>
<dbReference type="AlphaFoldDB" id="A0A7T8HMB5"/>
<organism evidence="2 3">
    <name type="scientific">Caligus rogercresseyi</name>
    <name type="common">Sea louse</name>
    <dbReference type="NCBI Taxonomy" id="217165"/>
    <lineage>
        <taxon>Eukaryota</taxon>
        <taxon>Metazoa</taxon>
        <taxon>Ecdysozoa</taxon>
        <taxon>Arthropoda</taxon>
        <taxon>Crustacea</taxon>
        <taxon>Multicrustacea</taxon>
        <taxon>Hexanauplia</taxon>
        <taxon>Copepoda</taxon>
        <taxon>Siphonostomatoida</taxon>
        <taxon>Caligidae</taxon>
        <taxon>Caligus</taxon>
    </lineage>
</organism>
<evidence type="ECO:0000256" key="1">
    <source>
        <dbReference type="SAM" id="Phobius"/>
    </source>
</evidence>
<accession>A0A7T8HMB5</accession>
<keyword evidence="1" id="KW-1133">Transmembrane helix</keyword>
<proteinExistence type="predicted"/>
<keyword evidence="3" id="KW-1185">Reference proteome</keyword>
<keyword evidence="1" id="KW-0812">Transmembrane</keyword>
<evidence type="ECO:0000313" key="2">
    <source>
        <dbReference type="EMBL" id="QQP52535.1"/>
    </source>
</evidence>
<dbReference type="EMBL" id="CP045892">
    <property type="protein sequence ID" value="QQP52535.1"/>
    <property type="molecule type" value="Genomic_DNA"/>
</dbReference>
<name>A0A7T8HMB5_CALRO</name>